<keyword evidence="6" id="KW-1185">Reference proteome</keyword>
<protein>
    <recommendedName>
        <fullName evidence="4">phosphoglycolate phosphatase</fullName>
        <ecNumber evidence="4">3.1.3.18</ecNumber>
    </recommendedName>
</protein>
<evidence type="ECO:0000313" key="6">
    <source>
        <dbReference type="Proteomes" id="UP001597459"/>
    </source>
</evidence>
<dbReference type="InterPro" id="IPR041492">
    <property type="entry name" value="HAD_2"/>
</dbReference>
<dbReference type="InterPro" id="IPR006439">
    <property type="entry name" value="HAD-SF_hydro_IA"/>
</dbReference>
<dbReference type="InterPro" id="IPR050155">
    <property type="entry name" value="HAD-like_hydrolase_sf"/>
</dbReference>
<comment type="caution">
    <text evidence="5">The sequence shown here is derived from an EMBL/GenBank/DDBJ whole genome shotgun (WGS) entry which is preliminary data.</text>
</comment>
<dbReference type="InterPro" id="IPR036412">
    <property type="entry name" value="HAD-like_sf"/>
</dbReference>
<dbReference type="PANTHER" id="PTHR43434:SF1">
    <property type="entry name" value="PHOSPHOGLYCOLATE PHOSPHATASE"/>
    <property type="match status" value="1"/>
</dbReference>
<dbReference type="NCBIfam" id="TIGR01509">
    <property type="entry name" value="HAD-SF-IA-v3"/>
    <property type="match status" value="1"/>
</dbReference>
<evidence type="ECO:0000256" key="2">
    <source>
        <dbReference type="ARBA" id="ARBA00004818"/>
    </source>
</evidence>
<comment type="pathway">
    <text evidence="2">Organic acid metabolism; glycolate biosynthesis; glycolate from 2-phosphoglycolate: step 1/1.</text>
</comment>
<name>A0ABW5N708_9FLAO</name>
<dbReference type="GO" id="GO:0016787">
    <property type="term" value="F:hydrolase activity"/>
    <property type="evidence" value="ECO:0007669"/>
    <property type="project" value="UniProtKB-KW"/>
</dbReference>
<dbReference type="Gene3D" id="1.10.150.240">
    <property type="entry name" value="Putative phosphatase, domain 2"/>
    <property type="match status" value="1"/>
</dbReference>
<reference evidence="6" key="1">
    <citation type="journal article" date="2019" name="Int. J. Syst. Evol. Microbiol.">
        <title>The Global Catalogue of Microorganisms (GCM) 10K type strain sequencing project: providing services to taxonomists for standard genome sequencing and annotation.</title>
        <authorList>
            <consortium name="The Broad Institute Genomics Platform"/>
            <consortium name="The Broad Institute Genome Sequencing Center for Infectious Disease"/>
            <person name="Wu L."/>
            <person name="Ma J."/>
        </authorList>
    </citation>
    <scope>NUCLEOTIDE SEQUENCE [LARGE SCALE GENOMIC DNA]</scope>
    <source>
        <strain evidence="6">KCTC 42423</strain>
    </source>
</reference>
<dbReference type="SUPFAM" id="SSF56784">
    <property type="entry name" value="HAD-like"/>
    <property type="match status" value="1"/>
</dbReference>
<keyword evidence="5" id="KW-0378">Hydrolase</keyword>
<dbReference type="InterPro" id="IPR006549">
    <property type="entry name" value="HAD-SF_hydro_IIIA"/>
</dbReference>
<evidence type="ECO:0000256" key="3">
    <source>
        <dbReference type="ARBA" id="ARBA00006171"/>
    </source>
</evidence>
<evidence type="ECO:0000256" key="1">
    <source>
        <dbReference type="ARBA" id="ARBA00000830"/>
    </source>
</evidence>
<dbReference type="Proteomes" id="UP001597459">
    <property type="component" value="Unassembled WGS sequence"/>
</dbReference>
<dbReference type="Pfam" id="PF13419">
    <property type="entry name" value="HAD_2"/>
    <property type="match status" value="1"/>
</dbReference>
<dbReference type="EMBL" id="JBHULX010000013">
    <property type="protein sequence ID" value="MFD2590916.1"/>
    <property type="molecule type" value="Genomic_DNA"/>
</dbReference>
<proteinExistence type="inferred from homology"/>
<evidence type="ECO:0000256" key="4">
    <source>
        <dbReference type="ARBA" id="ARBA00013078"/>
    </source>
</evidence>
<organism evidence="5 6">
    <name type="scientific">Aquimarina hainanensis</name>
    <dbReference type="NCBI Taxonomy" id="1578017"/>
    <lineage>
        <taxon>Bacteria</taxon>
        <taxon>Pseudomonadati</taxon>
        <taxon>Bacteroidota</taxon>
        <taxon>Flavobacteriia</taxon>
        <taxon>Flavobacteriales</taxon>
        <taxon>Flavobacteriaceae</taxon>
        <taxon>Aquimarina</taxon>
    </lineage>
</organism>
<dbReference type="PANTHER" id="PTHR43434">
    <property type="entry name" value="PHOSPHOGLYCOLATE PHOSPHATASE"/>
    <property type="match status" value="1"/>
</dbReference>
<comment type="catalytic activity">
    <reaction evidence="1">
        <text>2-phosphoglycolate + H2O = glycolate + phosphate</text>
        <dbReference type="Rhea" id="RHEA:14369"/>
        <dbReference type="ChEBI" id="CHEBI:15377"/>
        <dbReference type="ChEBI" id="CHEBI:29805"/>
        <dbReference type="ChEBI" id="CHEBI:43474"/>
        <dbReference type="ChEBI" id="CHEBI:58033"/>
        <dbReference type="EC" id="3.1.3.18"/>
    </reaction>
</comment>
<dbReference type="RefSeq" id="WP_176027419.1">
    <property type="nucleotide sequence ID" value="NZ_JBHSJV010000001.1"/>
</dbReference>
<dbReference type="InterPro" id="IPR023214">
    <property type="entry name" value="HAD_sf"/>
</dbReference>
<dbReference type="SFLD" id="SFLDG01129">
    <property type="entry name" value="C1.5:_HAD__Beta-PGM__Phosphata"/>
    <property type="match status" value="1"/>
</dbReference>
<dbReference type="SFLD" id="SFLDS00003">
    <property type="entry name" value="Haloacid_Dehalogenase"/>
    <property type="match status" value="1"/>
</dbReference>
<dbReference type="NCBIfam" id="TIGR01549">
    <property type="entry name" value="HAD-SF-IA-v1"/>
    <property type="match status" value="1"/>
</dbReference>
<dbReference type="NCBIfam" id="TIGR01662">
    <property type="entry name" value="HAD-SF-IIIA"/>
    <property type="match status" value="1"/>
</dbReference>
<dbReference type="Gene3D" id="3.40.50.1000">
    <property type="entry name" value="HAD superfamily/HAD-like"/>
    <property type="match status" value="1"/>
</dbReference>
<sequence length="224" mass="25132">MKKTYQGVLFDLDGTLLNTINLYGYLVNQLLEEYGFPGHTLDDYKSFIGSGTRNLIKRSLPAEKQTEDHIAPMVERFKELYEKHYTEKCKAYKGIRETLISLKSSGVRLGVLTNKVHYLAVACVKHYFPEVRFDMVIGQSKEYRKPEPSGAIALAGKFGLPMADIVMIGDTEVDIQTAKNAGMDSIAVSWGFRKKEALQAENPTYMIDTCKELQSILLAVTSCS</sequence>
<gene>
    <name evidence="5" type="ORF">ACFSTE_08750</name>
</gene>
<dbReference type="InterPro" id="IPR023198">
    <property type="entry name" value="PGP-like_dom2"/>
</dbReference>
<dbReference type="EC" id="3.1.3.18" evidence="4"/>
<comment type="similarity">
    <text evidence="3">Belongs to the HAD-like hydrolase superfamily. CbbY/CbbZ/Gph/YieH family.</text>
</comment>
<evidence type="ECO:0000313" key="5">
    <source>
        <dbReference type="EMBL" id="MFD2590916.1"/>
    </source>
</evidence>
<accession>A0ABW5N708</accession>
<dbReference type="SFLD" id="SFLDG01135">
    <property type="entry name" value="C1.5.6:_HAD__Beta-PGM__Phospha"/>
    <property type="match status" value="1"/>
</dbReference>